<comment type="caution">
    <text evidence="2">The sequence shown here is derived from an EMBL/GenBank/DDBJ whole genome shotgun (WGS) entry which is preliminary data.</text>
</comment>
<feature type="region of interest" description="Disordered" evidence="1">
    <location>
        <begin position="79"/>
        <end position="148"/>
    </location>
</feature>
<protein>
    <submittedName>
        <fullName evidence="2">Uncharacterized protein</fullName>
    </submittedName>
</protein>
<organism evidence="2 3">
    <name type="scientific">Ophiocordyceps unilateralis</name>
    <name type="common">Zombie-ant fungus</name>
    <name type="synonym">Torrubia unilateralis</name>
    <dbReference type="NCBI Taxonomy" id="268505"/>
    <lineage>
        <taxon>Eukaryota</taxon>
        <taxon>Fungi</taxon>
        <taxon>Dikarya</taxon>
        <taxon>Ascomycota</taxon>
        <taxon>Pezizomycotina</taxon>
        <taxon>Sordariomycetes</taxon>
        <taxon>Hypocreomycetidae</taxon>
        <taxon>Hypocreales</taxon>
        <taxon>Ophiocordycipitaceae</taxon>
        <taxon>Ophiocordyceps</taxon>
    </lineage>
</organism>
<evidence type="ECO:0000256" key="1">
    <source>
        <dbReference type="SAM" id="MobiDB-lite"/>
    </source>
</evidence>
<evidence type="ECO:0000313" key="3">
    <source>
        <dbReference type="Proteomes" id="UP000037136"/>
    </source>
</evidence>
<dbReference type="AlphaFoldDB" id="A0A2A9P6W1"/>
<sequence>MSPQVPQRPPFSPSTNLQPGVQRYAPAGGQGNMAMSRYAGAAASQNPGPTGYHTVIPEAQQQQIIDQAKARVAAQERSAMFADKMTQPGGYGAAARASMAGHQQKPSTPGGQARQGPNGMGHVPPRKVTPVPVPVVPGSQQQRKASDS</sequence>
<feature type="region of interest" description="Disordered" evidence="1">
    <location>
        <begin position="1"/>
        <end position="33"/>
    </location>
</feature>
<name>A0A2A9P6W1_OPHUN</name>
<reference evidence="2 3" key="2">
    <citation type="journal article" date="2017" name="Sci. Rep.">
        <title>Ant-infecting Ophiocordyceps genomes reveal a high diversity of potential behavioral manipulation genes and a possible major role for enterotoxins.</title>
        <authorList>
            <person name="de Bekker C."/>
            <person name="Ohm R.A."/>
            <person name="Evans H.C."/>
            <person name="Brachmann A."/>
            <person name="Hughes D.P."/>
        </authorList>
    </citation>
    <scope>NUCLEOTIDE SEQUENCE [LARGE SCALE GENOMIC DNA]</scope>
    <source>
        <strain evidence="2 3">SC16a</strain>
    </source>
</reference>
<gene>
    <name evidence="2" type="ORF">XA68_16278</name>
</gene>
<feature type="compositionally biased region" description="Pro residues" evidence="1">
    <location>
        <begin position="1"/>
        <end position="12"/>
    </location>
</feature>
<feature type="region of interest" description="Disordered" evidence="1">
    <location>
        <begin position="38"/>
        <end position="57"/>
    </location>
</feature>
<dbReference type="Proteomes" id="UP000037136">
    <property type="component" value="Unassembled WGS sequence"/>
</dbReference>
<proteinExistence type="predicted"/>
<reference evidence="2 3" key="1">
    <citation type="journal article" date="2015" name="BMC Genomics">
        <title>Gene expression during zombie ant biting behavior reflects the complexity underlying fungal parasitic behavioral manipulation.</title>
        <authorList>
            <person name="de Bekker C."/>
            <person name="Ohm R.A."/>
            <person name="Loreto R.G."/>
            <person name="Sebastian A."/>
            <person name="Albert I."/>
            <person name="Merrow M."/>
            <person name="Brachmann A."/>
            <person name="Hughes D.P."/>
        </authorList>
    </citation>
    <scope>NUCLEOTIDE SEQUENCE [LARGE SCALE GENOMIC DNA]</scope>
    <source>
        <strain evidence="2 3">SC16a</strain>
    </source>
</reference>
<dbReference type="STRING" id="268505.A0A2A9P6W1"/>
<feature type="compositionally biased region" description="Polar residues" evidence="1">
    <location>
        <begin position="138"/>
        <end position="148"/>
    </location>
</feature>
<accession>A0A2A9P6W1</accession>
<evidence type="ECO:0000313" key="2">
    <source>
        <dbReference type="EMBL" id="PFH56586.1"/>
    </source>
</evidence>
<dbReference type="EMBL" id="LAZP02000547">
    <property type="protein sequence ID" value="PFH56586.1"/>
    <property type="molecule type" value="Genomic_DNA"/>
</dbReference>
<dbReference type="OrthoDB" id="5354458at2759"/>
<keyword evidence="3" id="KW-1185">Reference proteome</keyword>